<name>A0ABU5ESP9_9BACT</name>
<dbReference type="PANTHER" id="PTHR33678">
    <property type="entry name" value="BLL1576 PROTEIN"/>
    <property type="match status" value="1"/>
</dbReference>
<evidence type="ECO:0000313" key="4">
    <source>
        <dbReference type="Proteomes" id="UP001272242"/>
    </source>
</evidence>
<dbReference type="InterPro" id="IPR052344">
    <property type="entry name" value="Transposase-related"/>
</dbReference>
<feature type="domain" description="Transposase IS66 central" evidence="2">
    <location>
        <begin position="59"/>
        <end position="209"/>
    </location>
</feature>
<protein>
    <submittedName>
        <fullName evidence="3">Transposase</fullName>
    </submittedName>
</protein>
<sequence>MPGPPHRDQRGRPVPDRDPRTPLIRKVRIHIGHCESCGKRAQGRHPLQTSDALGAAASQVGPDAQTAAAVLRTQMGLSHGKVAAVFRTRFGITLTRGASAQIGLRAAARLEPDYQRILDHVRSSEPIAADETEWRIGGHTAWLHAWVGDRATAYAIDSQRRADALERVIGADGSGVLSHDGFASYERFEGAIHQQCLAHVLRRARERLERATRGAVRFPRQVIAL</sequence>
<evidence type="ECO:0000256" key="1">
    <source>
        <dbReference type="SAM" id="MobiDB-lite"/>
    </source>
</evidence>
<keyword evidence="4" id="KW-1185">Reference proteome</keyword>
<dbReference type="Pfam" id="PF03050">
    <property type="entry name" value="DDE_Tnp_IS66"/>
    <property type="match status" value="1"/>
</dbReference>
<dbReference type="Proteomes" id="UP001272242">
    <property type="component" value="Unassembled WGS sequence"/>
</dbReference>
<organism evidence="3 4">
    <name type="scientific">Gemmata algarum</name>
    <dbReference type="NCBI Taxonomy" id="2975278"/>
    <lineage>
        <taxon>Bacteria</taxon>
        <taxon>Pseudomonadati</taxon>
        <taxon>Planctomycetota</taxon>
        <taxon>Planctomycetia</taxon>
        <taxon>Gemmatales</taxon>
        <taxon>Gemmataceae</taxon>
        <taxon>Gemmata</taxon>
    </lineage>
</organism>
<reference evidence="4" key="1">
    <citation type="journal article" date="2023" name="Mar. Drugs">
        <title>Gemmata algarum, a Novel Planctomycete Isolated from an Algal Mat, Displays Antimicrobial Activity.</title>
        <authorList>
            <person name="Kumar G."/>
            <person name="Kallscheuer N."/>
            <person name="Kashif M."/>
            <person name="Ahamad S."/>
            <person name="Jagadeeshwari U."/>
            <person name="Pannikurungottu S."/>
            <person name="Haufschild T."/>
            <person name="Kabuu M."/>
            <person name="Sasikala C."/>
            <person name="Jogler C."/>
            <person name="Ramana C."/>
        </authorList>
    </citation>
    <scope>NUCLEOTIDE SEQUENCE [LARGE SCALE GENOMIC DNA]</scope>
    <source>
        <strain evidence="4">JC673</strain>
    </source>
</reference>
<proteinExistence type="predicted"/>
<evidence type="ECO:0000259" key="2">
    <source>
        <dbReference type="Pfam" id="PF03050"/>
    </source>
</evidence>
<dbReference type="InterPro" id="IPR004291">
    <property type="entry name" value="Transposase_IS66_central"/>
</dbReference>
<gene>
    <name evidence="3" type="ORF">R5W23_005395</name>
</gene>
<feature type="non-terminal residue" evidence="3">
    <location>
        <position position="225"/>
    </location>
</feature>
<dbReference type="PANTHER" id="PTHR33678:SF1">
    <property type="entry name" value="BLL1576 PROTEIN"/>
    <property type="match status" value="1"/>
</dbReference>
<feature type="region of interest" description="Disordered" evidence="1">
    <location>
        <begin position="1"/>
        <end position="20"/>
    </location>
</feature>
<accession>A0ABU5ESP9</accession>
<evidence type="ECO:0000313" key="3">
    <source>
        <dbReference type="EMBL" id="MDY3558367.1"/>
    </source>
</evidence>
<comment type="caution">
    <text evidence="3">The sequence shown here is derived from an EMBL/GenBank/DDBJ whole genome shotgun (WGS) entry which is preliminary data.</text>
</comment>
<dbReference type="EMBL" id="JAXBLV010000025">
    <property type="protein sequence ID" value="MDY3558367.1"/>
    <property type="molecule type" value="Genomic_DNA"/>
</dbReference>